<dbReference type="AlphaFoldDB" id="A0A1F8H4D5"/>
<gene>
    <name evidence="2" type="ORF">A3I32_00885</name>
</gene>
<keyword evidence="1" id="KW-0472">Membrane</keyword>
<dbReference type="EMBL" id="MGKU01000019">
    <property type="protein sequence ID" value="OGN32437.1"/>
    <property type="molecule type" value="Genomic_DNA"/>
</dbReference>
<protein>
    <submittedName>
        <fullName evidence="2">Uncharacterized protein</fullName>
    </submittedName>
</protein>
<evidence type="ECO:0000313" key="3">
    <source>
        <dbReference type="Proteomes" id="UP000177494"/>
    </source>
</evidence>
<sequence>MRKYTLPAIIVVVVALVIGGAIYVKKGIGPTATLTPTSDEGVPVGVSKIHPECQLGGELVFIEEDLYRVDGAYFNYQKVEDPHDFIRWSINPQEEASIGPNMFSSLTLPSGKETITFAFAKAGRPQHKTYELKASIDYPFVVNNKVEILNKPCEGVTKVRIAY</sequence>
<evidence type="ECO:0000313" key="2">
    <source>
        <dbReference type="EMBL" id="OGN32437.1"/>
    </source>
</evidence>
<dbReference type="Proteomes" id="UP000177494">
    <property type="component" value="Unassembled WGS sequence"/>
</dbReference>
<feature type="transmembrane region" description="Helical" evidence="1">
    <location>
        <begin position="6"/>
        <end position="24"/>
    </location>
</feature>
<name>A0A1F8H4D5_9BACT</name>
<reference evidence="2 3" key="1">
    <citation type="journal article" date="2016" name="Nat. Commun.">
        <title>Thousands of microbial genomes shed light on interconnected biogeochemical processes in an aquifer system.</title>
        <authorList>
            <person name="Anantharaman K."/>
            <person name="Brown C.T."/>
            <person name="Hug L.A."/>
            <person name="Sharon I."/>
            <person name="Castelle C.J."/>
            <person name="Probst A.J."/>
            <person name="Thomas B.C."/>
            <person name="Singh A."/>
            <person name="Wilkins M.J."/>
            <person name="Karaoz U."/>
            <person name="Brodie E.L."/>
            <person name="Williams K.H."/>
            <person name="Hubbard S.S."/>
            <person name="Banfield J.F."/>
        </authorList>
    </citation>
    <scope>NUCLEOTIDE SEQUENCE [LARGE SCALE GENOMIC DNA]</scope>
</reference>
<keyword evidence="1" id="KW-0812">Transmembrane</keyword>
<proteinExistence type="predicted"/>
<evidence type="ECO:0000256" key="1">
    <source>
        <dbReference type="SAM" id="Phobius"/>
    </source>
</evidence>
<organism evidence="2 3">
    <name type="scientific">Candidatus Yanofskybacteria bacterium RIFCSPLOWO2_02_FULL_45_10</name>
    <dbReference type="NCBI Taxonomy" id="1802706"/>
    <lineage>
        <taxon>Bacteria</taxon>
        <taxon>Candidatus Yanofskyibacteriota</taxon>
    </lineage>
</organism>
<keyword evidence="1" id="KW-1133">Transmembrane helix</keyword>
<accession>A0A1F8H4D5</accession>
<comment type="caution">
    <text evidence="2">The sequence shown here is derived from an EMBL/GenBank/DDBJ whole genome shotgun (WGS) entry which is preliminary data.</text>
</comment>